<feature type="region of interest" description="Disordered" evidence="2">
    <location>
        <begin position="490"/>
        <end position="564"/>
    </location>
</feature>
<feature type="signal peptide" evidence="3">
    <location>
        <begin position="1"/>
        <end position="23"/>
    </location>
</feature>
<accession>A0ABX1GID7</accession>
<feature type="region of interest" description="Disordered" evidence="2">
    <location>
        <begin position="247"/>
        <end position="301"/>
    </location>
</feature>
<evidence type="ECO:0000256" key="3">
    <source>
        <dbReference type="SAM" id="SignalP"/>
    </source>
</evidence>
<dbReference type="Pfam" id="PF25800">
    <property type="entry name" value="FimV_N"/>
    <property type="match status" value="1"/>
</dbReference>
<protein>
    <recommendedName>
        <fullName evidence="4">FimV N-terminal domain-containing protein</fullName>
    </recommendedName>
</protein>
<feature type="compositionally biased region" description="Pro residues" evidence="2">
    <location>
        <begin position="170"/>
        <end position="179"/>
    </location>
</feature>
<evidence type="ECO:0000313" key="5">
    <source>
        <dbReference type="EMBL" id="NKI17949.1"/>
    </source>
</evidence>
<feature type="compositionally biased region" description="Acidic residues" evidence="2">
    <location>
        <begin position="490"/>
        <end position="503"/>
    </location>
</feature>
<feature type="chain" id="PRO_5045342603" description="FimV N-terminal domain-containing protein" evidence="3">
    <location>
        <begin position="24"/>
        <end position="778"/>
    </location>
</feature>
<feature type="compositionally biased region" description="Polar residues" evidence="2">
    <location>
        <begin position="290"/>
        <end position="301"/>
    </location>
</feature>
<comment type="caution">
    <text evidence="5">The sequence shown here is derived from an EMBL/GenBank/DDBJ whole genome shotgun (WGS) entry which is preliminary data.</text>
</comment>
<feature type="region of interest" description="Disordered" evidence="2">
    <location>
        <begin position="589"/>
        <end position="614"/>
    </location>
</feature>
<organism evidence="5 6">
    <name type="scientific">Spongiibacter thalassae</name>
    <dbReference type="NCBI Taxonomy" id="2721624"/>
    <lineage>
        <taxon>Bacteria</taxon>
        <taxon>Pseudomonadati</taxon>
        <taxon>Pseudomonadota</taxon>
        <taxon>Gammaproteobacteria</taxon>
        <taxon>Cellvibrionales</taxon>
        <taxon>Spongiibacteraceae</taxon>
        <taxon>Spongiibacter</taxon>
    </lineage>
</organism>
<dbReference type="Gene3D" id="3.10.350.10">
    <property type="entry name" value="LysM domain"/>
    <property type="match status" value="1"/>
</dbReference>
<feature type="compositionally biased region" description="Polar residues" evidence="2">
    <location>
        <begin position="353"/>
        <end position="372"/>
    </location>
</feature>
<feature type="compositionally biased region" description="Polar residues" evidence="2">
    <location>
        <begin position="591"/>
        <end position="600"/>
    </location>
</feature>
<keyword evidence="3" id="KW-0732">Signal</keyword>
<evidence type="ECO:0000256" key="1">
    <source>
        <dbReference type="SAM" id="Coils"/>
    </source>
</evidence>
<dbReference type="Proteomes" id="UP000765845">
    <property type="component" value="Unassembled WGS sequence"/>
</dbReference>
<keyword evidence="6" id="KW-1185">Reference proteome</keyword>
<feature type="compositionally biased region" description="Pro residues" evidence="2">
    <location>
        <begin position="255"/>
        <end position="267"/>
    </location>
</feature>
<feature type="region of interest" description="Disordered" evidence="2">
    <location>
        <begin position="139"/>
        <end position="187"/>
    </location>
</feature>
<dbReference type="EMBL" id="JAAWWK010000003">
    <property type="protein sequence ID" value="NKI17949.1"/>
    <property type="molecule type" value="Genomic_DNA"/>
</dbReference>
<feature type="compositionally biased region" description="Polar residues" evidence="2">
    <location>
        <begin position="146"/>
        <end position="156"/>
    </location>
</feature>
<sequence>MKIRRIPAMLPLCIALASGSESFALGLGNAALESELGRPLLAKIPVIRAEGLDSAQLLVNVLPVWDQLSDSAIGGLDPRTINIASELDEDGNGFIYLRSNTAIVEPFLNFILSVRWPMGHISREYTLLLELPNALEAVPRSEQNERSTSGNISRHQQPVAAMPASAPRTLPTPPKPSKIPPGSDVYTTRRGDSLWKIAAMLRRSRGGSQNTLMEQLFALNPHAFIRGDRAMLKERVTLDISPEALASTSGRAAASPPPPVKSPPPEPKLNDKSPAPTPASAVPSPAQAPYTPTNSSERATELSQALLDVSNQVTEVTANIEAMTQRLNALQQRLQQLQSQYETEQAVAAQAAPQISLTTDTSGETENLTTEPSAEDASSFVEQAPLDTTLPNSDASRVPATEFNGALAKIANATPEPDETPAREEPSRMTALESVTAIWMKNSWILLGVVVASTAVALIVRRRRNTSQEAPGDIALAARRFPQADFDTDESFDSLFQDDDDLPSAEPLGPVRSVPRSRPTGDSVGDFADIDVANKGSALDNEPPAAAQDAGPSSIPDDFLSSITTDKDGDAAEVLNRLAERLAAAADNNLGSASSDSAENTPERESAAEDLDDEALIDKNLTEAFSQEDFKLDESAFDDLDLTGEDLSANSAPTTQSDANDDEDLIKRARNMSPADWLGFSSSVEKQASPADSAAAFIELNDYEGARNVLEQAIERDEEDTALCMQLLDVYAHLGETEAFEALAFQLEFRGEDADTLAEVDIMRVAMRNEGGRDSLSS</sequence>
<feature type="region of interest" description="Disordered" evidence="2">
    <location>
        <begin position="352"/>
        <end position="378"/>
    </location>
</feature>
<reference evidence="5 6" key="1">
    <citation type="submission" date="2020-04" db="EMBL/GenBank/DDBJ databases">
        <authorList>
            <person name="Yoon J."/>
        </authorList>
    </citation>
    <scope>NUCLEOTIDE SEQUENCE [LARGE SCALE GENOMIC DNA]</scope>
    <source>
        <strain evidence="5 6">KMU-166</strain>
    </source>
</reference>
<feature type="coiled-coil region" evidence="1">
    <location>
        <begin position="313"/>
        <end position="347"/>
    </location>
</feature>
<feature type="compositionally biased region" description="Low complexity" evidence="2">
    <location>
        <begin position="278"/>
        <end position="289"/>
    </location>
</feature>
<dbReference type="InterPro" id="IPR057840">
    <property type="entry name" value="FimV_N"/>
</dbReference>
<dbReference type="CDD" id="cd00118">
    <property type="entry name" value="LysM"/>
    <property type="match status" value="1"/>
</dbReference>
<proteinExistence type="predicted"/>
<evidence type="ECO:0000313" key="6">
    <source>
        <dbReference type="Proteomes" id="UP000765845"/>
    </source>
</evidence>
<dbReference type="RefSeq" id="WP_168450469.1">
    <property type="nucleotide sequence ID" value="NZ_JAAWWK010000003.1"/>
</dbReference>
<feature type="domain" description="FimV N-terminal" evidence="4">
    <location>
        <begin position="25"/>
        <end position="132"/>
    </location>
</feature>
<feature type="region of interest" description="Disordered" evidence="2">
    <location>
        <begin position="409"/>
        <end position="428"/>
    </location>
</feature>
<dbReference type="InterPro" id="IPR036779">
    <property type="entry name" value="LysM_dom_sf"/>
</dbReference>
<keyword evidence="1" id="KW-0175">Coiled coil</keyword>
<evidence type="ECO:0000259" key="4">
    <source>
        <dbReference type="Pfam" id="PF25800"/>
    </source>
</evidence>
<gene>
    <name evidence="5" type="ORF">HCU74_11080</name>
</gene>
<dbReference type="InterPro" id="IPR018392">
    <property type="entry name" value="LysM"/>
</dbReference>
<evidence type="ECO:0000256" key="2">
    <source>
        <dbReference type="SAM" id="MobiDB-lite"/>
    </source>
</evidence>
<name>A0ABX1GID7_9GAMM</name>